<feature type="region of interest" description="Disordered" evidence="1">
    <location>
        <begin position="30"/>
        <end position="131"/>
    </location>
</feature>
<reference evidence="2" key="1">
    <citation type="submission" date="2020-05" db="EMBL/GenBank/DDBJ databases">
        <title>WGS assembly of Panicum virgatum.</title>
        <authorList>
            <person name="Lovell J.T."/>
            <person name="Jenkins J."/>
            <person name="Shu S."/>
            <person name="Juenger T.E."/>
            <person name="Schmutz J."/>
        </authorList>
    </citation>
    <scope>NUCLEOTIDE SEQUENCE</scope>
    <source>
        <strain evidence="2">AP13</strain>
    </source>
</reference>
<organism evidence="2 3">
    <name type="scientific">Panicum virgatum</name>
    <name type="common">Blackwell switchgrass</name>
    <dbReference type="NCBI Taxonomy" id="38727"/>
    <lineage>
        <taxon>Eukaryota</taxon>
        <taxon>Viridiplantae</taxon>
        <taxon>Streptophyta</taxon>
        <taxon>Embryophyta</taxon>
        <taxon>Tracheophyta</taxon>
        <taxon>Spermatophyta</taxon>
        <taxon>Magnoliopsida</taxon>
        <taxon>Liliopsida</taxon>
        <taxon>Poales</taxon>
        <taxon>Poaceae</taxon>
        <taxon>PACMAD clade</taxon>
        <taxon>Panicoideae</taxon>
        <taxon>Panicodae</taxon>
        <taxon>Paniceae</taxon>
        <taxon>Panicinae</taxon>
        <taxon>Panicum</taxon>
        <taxon>Panicum sect. Hiantes</taxon>
    </lineage>
</organism>
<dbReference type="EMBL" id="CM029052">
    <property type="protein sequence ID" value="KAG2557616.1"/>
    <property type="molecule type" value="Genomic_DNA"/>
</dbReference>
<feature type="compositionally biased region" description="Basic residues" evidence="1">
    <location>
        <begin position="59"/>
        <end position="71"/>
    </location>
</feature>
<evidence type="ECO:0000256" key="1">
    <source>
        <dbReference type="SAM" id="MobiDB-lite"/>
    </source>
</evidence>
<dbReference type="Proteomes" id="UP000823388">
    <property type="component" value="Chromosome 8N"/>
</dbReference>
<keyword evidence="3" id="KW-1185">Reference proteome</keyword>
<evidence type="ECO:0000313" key="2">
    <source>
        <dbReference type="EMBL" id="KAG2557616.1"/>
    </source>
</evidence>
<feature type="compositionally biased region" description="Polar residues" evidence="1">
    <location>
        <begin position="118"/>
        <end position="131"/>
    </location>
</feature>
<proteinExistence type="predicted"/>
<sequence>MASGIGMAGRGGTAERRAVRAGMAGWARGWRRGVEMGSGASRRREAQLGGRQATPGQPLRRRPRPSHARHPAHPDPATSSRTYLRLDRTLNEAALRTQNRHRLPGPSSLILRRHQGSRTDSATGESRNSSVHHLVPCWADLPRSCLHEESAEALAEAGAGGSSSAQL</sequence>
<gene>
    <name evidence="2" type="ORF">PVAP13_8NG213602</name>
</gene>
<protein>
    <submittedName>
        <fullName evidence="2">Uncharacterized protein</fullName>
    </submittedName>
</protein>
<comment type="caution">
    <text evidence="2">The sequence shown here is derived from an EMBL/GenBank/DDBJ whole genome shotgun (WGS) entry which is preliminary data.</text>
</comment>
<accession>A0A8T0PEG1</accession>
<name>A0A8T0PEG1_PANVG</name>
<dbReference type="AlphaFoldDB" id="A0A8T0PEG1"/>
<evidence type="ECO:0000313" key="3">
    <source>
        <dbReference type="Proteomes" id="UP000823388"/>
    </source>
</evidence>